<dbReference type="InterPro" id="IPR052977">
    <property type="entry name" value="Polyferredoxin-like_ET"/>
</dbReference>
<accession>A0A2U1AJM4</accession>
<keyword evidence="2" id="KW-0408">Iron</keyword>
<proteinExistence type="predicted"/>
<evidence type="ECO:0000256" key="3">
    <source>
        <dbReference type="ARBA" id="ARBA00023014"/>
    </source>
</evidence>
<evidence type="ECO:0000313" key="5">
    <source>
        <dbReference type="EMBL" id="PVY36618.1"/>
    </source>
</evidence>
<dbReference type="PROSITE" id="PS00198">
    <property type="entry name" value="4FE4S_FER_1"/>
    <property type="match status" value="2"/>
</dbReference>
<dbReference type="InterPro" id="IPR007525">
    <property type="entry name" value="FrhB_FdhB_C"/>
</dbReference>
<dbReference type="RefSeq" id="WP_116885470.1">
    <property type="nucleotide sequence ID" value="NZ_CABMMC010000001.1"/>
</dbReference>
<dbReference type="SUPFAM" id="SSF54862">
    <property type="entry name" value="4Fe-4S ferredoxins"/>
    <property type="match status" value="1"/>
</dbReference>
<gene>
    <name evidence="5" type="ORF">C8D82_13424</name>
</gene>
<dbReference type="EMBL" id="QEKH01000034">
    <property type="protein sequence ID" value="PVY36618.1"/>
    <property type="molecule type" value="Genomic_DNA"/>
</dbReference>
<comment type="caution">
    <text evidence="5">The sequence shown here is derived from an EMBL/GenBank/DDBJ whole genome shotgun (WGS) entry which is preliminary data.</text>
</comment>
<dbReference type="Pfam" id="PF04432">
    <property type="entry name" value="FrhB_FdhB_C"/>
    <property type="match status" value="1"/>
</dbReference>
<protein>
    <submittedName>
        <fullName evidence="5">Coenzyme F420-reducing hydrogenase beta subunit</fullName>
    </submittedName>
</protein>
<keyword evidence="6" id="KW-1185">Reference proteome</keyword>
<evidence type="ECO:0000313" key="6">
    <source>
        <dbReference type="Proteomes" id="UP000245959"/>
    </source>
</evidence>
<evidence type="ECO:0000259" key="4">
    <source>
        <dbReference type="PROSITE" id="PS51379"/>
    </source>
</evidence>
<keyword evidence="3" id="KW-0411">Iron-sulfur</keyword>
<dbReference type="Pfam" id="PF12838">
    <property type="entry name" value="Fer4_7"/>
    <property type="match status" value="1"/>
</dbReference>
<dbReference type="OrthoDB" id="9813230at2"/>
<sequence length="393" mass="44375">MTAVGKITEICSADKCTGCGACIAKCPRQAVRLKFDPERLSRRTVVDDKLCIQCGMCRQACPVVTPPFRKTPGHAIALWLRDVQKAARSSSGGAAQGFTDYVLEQGGVVVGAGFTADGKLVHTIAETREVAANFCGSKYVQSDFSSVYSTVENRLKAGRTVLVFGTPCQIAGLYGFLGQEYDKLLTVDLVCHGVPVYDLFADYLREIIGSRHYTHVMFRQRNGYCFKLFEKSKRLYSCEGTLDWYLLAFMYGLSFRVNCYSCPYACPERVGDITLGDFWGIDYSALPELPPNRGISLALLHTDKGRKLFEAVKERFVWTERPIEEAVRGNNQLRTPFALHPDRAVFLKELKDRGIRRAAARTSLKKIYYKNLMKLPLRKIYHWLLDFHYSKMN</sequence>
<evidence type="ECO:0000256" key="1">
    <source>
        <dbReference type="ARBA" id="ARBA00022723"/>
    </source>
</evidence>
<keyword evidence="1" id="KW-0479">Metal-binding</keyword>
<dbReference type="PROSITE" id="PS51379">
    <property type="entry name" value="4FE4S_FER_2"/>
    <property type="match status" value="2"/>
</dbReference>
<evidence type="ECO:0000256" key="2">
    <source>
        <dbReference type="ARBA" id="ARBA00023004"/>
    </source>
</evidence>
<dbReference type="Gene3D" id="3.30.70.20">
    <property type="match status" value="1"/>
</dbReference>
<dbReference type="PANTHER" id="PTHR43193:SF2">
    <property type="entry name" value="POLYFERREDOXIN PROTEIN FWDF"/>
    <property type="match status" value="1"/>
</dbReference>
<name>A0A2U1AJM4_9BACT</name>
<dbReference type="PANTHER" id="PTHR43193">
    <property type="match status" value="1"/>
</dbReference>
<reference evidence="5 6" key="1">
    <citation type="submission" date="2018-04" db="EMBL/GenBank/DDBJ databases">
        <title>Genomic Encyclopedia of Type Strains, Phase IV (KMG-IV): sequencing the most valuable type-strain genomes for metagenomic binning, comparative biology and taxonomic classification.</title>
        <authorList>
            <person name="Goeker M."/>
        </authorList>
    </citation>
    <scope>NUCLEOTIDE SEQUENCE [LARGE SCALE GENOMIC DNA]</scope>
    <source>
        <strain evidence="5 6">DSM 14823</strain>
    </source>
</reference>
<organism evidence="5 6">
    <name type="scientific">Victivallis vadensis</name>
    <dbReference type="NCBI Taxonomy" id="172901"/>
    <lineage>
        <taxon>Bacteria</taxon>
        <taxon>Pseudomonadati</taxon>
        <taxon>Lentisphaerota</taxon>
        <taxon>Lentisphaeria</taxon>
        <taxon>Victivallales</taxon>
        <taxon>Victivallaceae</taxon>
        <taxon>Victivallis</taxon>
    </lineage>
</organism>
<dbReference type="GO" id="GO:0051536">
    <property type="term" value="F:iron-sulfur cluster binding"/>
    <property type="evidence" value="ECO:0007669"/>
    <property type="project" value="UniProtKB-KW"/>
</dbReference>
<dbReference type="AlphaFoldDB" id="A0A2U1AJM4"/>
<feature type="domain" description="4Fe-4S ferredoxin-type" evidence="4">
    <location>
        <begin position="42"/>
        <end position="71"/>
    </location>
</feature>
<dbReference type="InterPro" id="IPR017900">
    <property type="entry name" value="4Fe4S_Fe_S_CS"/>
</dbReference>
<dbReference type="InterPro" id="IPR017896">
    <property type="entry name" value="4Fe4S_Fe-S-bd"/>
</dbReference>
<dbReference type="GeneID" id="78296741"/>
<dbReference type="Proteomes" id="UP000245959">
    <property type="component" value="Unassembled WGS sequence"/>
</dbReference>
<dbReference type="GO" id="GO:0046872">
    <property type="term" value="F:metal ion binding"/>
    <property type="evidence" value="ECO:0007669"/>
    <property type="project" value="UniProtKB-KW"/>
</dbReference>
<feature type="domain" description="4Fe-4S ferredoxin-type" evidence="4">
    <location>
        <begin position="6"/>
        <end position="36"/>
    </location>
</feature>